<dbReference type="SMART" id="SM00320">
    <property type="entry name" value="WD40"/>
    <property type="match status" value="7"/>
</dbReference>
<evidence type="ECO:0000313" key="13">
    <source>
        <dbReference type="Proteomes" id="UP001186944"/>
    </source>
</evidence>
<keyword evidence="4" id="KW-0677">Repeat</keyword>
<dbReference type="Pfam" id="PF25828">
    <property type="entry name" value="CC_Cfap43"/>
    <property type="match status" value="1"/>
</dbReference>
<dbReference type="GO" id="GO:0060271">
    <property type="term" value="P:cilium assembly"/>
    <property type="evidence" value="ECO:0007669"/>
    <property type="project" value="TreeGrafter"/>
</dbReference>
<evidence type="ECO:0000256" key="3">
    <source>
        <dbReference type="ARBA" id="ARBA00022574"/>
    </source>
</evidence>
<dbReference type="PANTHER" id="PTHR14885">
    <property type="entry name" value="CILIA- AND FLAGELLA-ASSOCIATED PROTEIN 43-RELATED"/>
    <property type="match status" value="1"/>
</dbReference>
<keyword evidence="13" id="KW-1185">Reference proteome</keyword>
<feature type="coiled-coil region" evidence="10">
    <location>
        <begin position="1308"/>
        <end position="1353"/>
    </location>
</feature>
<dbReference type="SUPFAM" id="SSF50978">
    <property type="entry name" value="WD40 repeat-like"/>
    <property type="match status" value="2"/>
</dbReference>
<dbReference type="PANTHER" id="PTHR14885:SF1">
    <property type="entry name" value="CILIA- AND FLAGELLA-ASSOCIATED PROTEIN 43"/>
    <property type="match status" value="1"/>
</dbReference>
<gene>
    <name evidence="12" type="ORF">FSP39_022384</name>
</gene>
<dbReference type="InterPro" id="IPR036322">
    <property type="entry name" value="WD40_repeat_dom_sf"/>
</dbReference>
<dbReference type="Pfam" id="PF00400">
    <property type="entry name" value="WD40"/>
    <property type="match status" value="1"/>
</dbReference>
<evidence type="ECO:0000256" key="10">
    <source>
        <dbReference type="SAM" id="Coils"/>
    </source>
</evidence>
<evidence type="ECO:0000256" key="4">
    <source>
        <dbReference type="ARBA" id="ARBA00022737"/>
    </source>
</evidence>
<evidence type="ECO:0000256" key="7">
    <source>
        <dbReference type="ARBA" id="ARBA00023273"/>
    </source>
</evidence>
<evidence type="ECO:0000313" key="12">
    <source>
        <dbReference type="EMBL" id="KAK3096042.1"/>
    </source>
</evidence>
<dbReference type="InterPro" id="IPR015943">
    <property type="entry name" value="WD40/YVTN_repeat-like_dom_sf"/>
</dbReference>
<evidence type="ECO:0000256" key="5">
    <source>
        <dbReference type="ARBA" id="ARBA00023054"/>
    </source>
</evidence>
<keyword evidence="7" id="KW-0966">Cell projection</keyword>
<organism evidence="12 13">
    <name type="scientific">Pinctada imbricata</name>
    <name type="common">Atlantic pearl-oyster</name>
    <name type="synonym">Pinctada martensii</name>
    <dbReference type="NCBI Taxonomy" id="66713"/>
    <lineage>
        <taxon>Eukaryota</taxon>
        <taxon>Metazoa</taxon>
        <taxon>Spiralia</taxon>
        <taxon>Lophotrochozoa</taxon>
        <taxon>Mollusca</taxon>
        <taxon>Bivalvia</taxon>
        <taxon>Autobranchia</taxon>
        <taxon>Pteriomorphia</taxon>
        <taxon>Pterioida</taxon>
        <taxon>Pterioidea</taxon>
        <taxon>Pteriidae</taxon>
        <taxon>Pinctada</taxon>
    </lineage>
</organism>
<feature type="compositionally biased region" description="Polar residues" evidence="11">
    <location>
        <begin position="308"/>
        <end position="325"/>
    </location>
</feature>
<keyword evidence="3" id="KW-0853">WD repeat</keyword>
<dbReference type="GO" id="GO:0005930">
    <property type="term" value="C:axoneme"/>
    <property type="evidence" value="ECO:0007669"/>
    <property type="project" value="UniProtKB-SubCell"/>
</dbReference>
<comment type="subcellular location">
    <subcellularLocation>
        <location evidence="1">Cytoplasm</location>
        <location evidence="1">Cytoskeleton</location>
        <location evidence="1">Cilium axoneme</location>
    </subcellularLocation>
</comment>
<name>A0AA88Y5V0_PINIB</name>
<protein>
    <recommendedName>
        <fullName evidence="9">Cilia- and flagella-associated protein 43</fullName>
    </recommendedName>
</protein>
<evidence type="ECO:0000256" key="9">
    <source>
        <dbReference type="ARBA" id="ARBA00023662"/>
    </source>
</evidence>
<evidence type="ECO:0000256" key="1">
    <source>
        <dbReference type="ARBA" id="ARBA00004430"/>
    </source>
</evidence>
<sequence length="1745" mass="199716">MASSFFQLYSVNTRKSAFKGRSAKEIWREKKWAQGYNGAKAGYIDKDVVCYQCGNNIKFIAEDGAETVFNFKGNGVGPFSVHPSSKCFAIAERCLDPKIYIYVYPTFRETAKLQVGGAKLEYSSIVFSHSEYLASISGIPEFELTLWRYTSEEKLANVKLDATPITSITFNPGNWRQLCITSEKSITVWNTEQSNDKYIIMPQKVKLPAEDPHLNDDDRDHDIPTRSSTRMTKYTVDMPKAAIAGIVGEKAERLDEIRDITPRAAPLSTAWAPSGDVYIGCKGGHVLRVDGEIYKAKVLYSPPPRAETPNSRATSAASRYNSTADLPNTTDDVRAMILEGGADCVALHRKGLFVGGQDGVLRLIDVRREEFSVLEQVTVGAPITSMSFSPSYRRIALGSVNGSLHLYEAGVPESIRQLKDIHHGNFVGVGCLAGNEYCVSAREDGQIQVWTIDKGHLVASSSVGIQTTCLACSPMVHVAAVGTVSGHVYYVDLTFPQKPRVVHACRLYQGPVTHLVYDNEGKYLLSGSEDGHVFVIDGRASKEFKPIGFAVVPGEVQSISTQSTANCTKIAVSSNNSGNKRNGADTLLYFEVSDDILKDLRKHVHSLKYDFKDDSVKKMVLKFALHSYGASLAEGKVIYTMGQLSKKVNQVPLPEEPPKKSPENQNLVDIDEDALVDYRSLMQNKAEPLFPEAEYVGHMLPGGKVQLSPHGKWLATCGTDGAVQLRAVGTMDRYIVVKPHDYHNGGVKLMAFSEDAQNIFTTGYDGVLTCYSWNFTSTGVGKAKSAMEAARARKTRLMQLQKDEDEVVRNLQEWTQPEPSRPVSGEQQLTRHEKERIAMEKARDSDEIYTTPTPEPPSDATWLQVQELEAVKEEDAQYSSMKKDLRVQIRDMRRTIQTMMKQNEVLPDIEKLGRHEFDLDIEEQNRLQAEADSEVARVREEIEFDNLAKMYLREMIKRECWDNMKVKGRAIQAFFSALEVSNFPMRERSAIYVKLLEKVTTRRKIEKAELLARRAEVETISRPPTTADDEGENDEGDEGGKEKPSTTGSLGAMYGGGSDLYHSQFDLHTREQKTNQIVLLEDAIFRIKNTFNKEFDEIYQKKLSEINKIKEKNKRIKKILDDLDFQEEVMEPTLSIYEKPESLLTVEENEIKVERYLTAEQRKEKEKRDKEEAERRLKEMGDNARERGLDMMMGGVLEIKKEDELKKDIPKPPFMLTKEEKDWTEDEQKAAKEYERKVKELQEEREKYRKQLETELRKLQAQIQENMQAFDEVLTQIFMKKIKVMMVIYQEELKILRLRYSLLVEEEFETREKELNRLLEHKKELKALSAHAMMESRKNLDAFKEQYDILNAEDKVMDRSFKREFNDVTAVQQDQLYRLFRKRPRIPRLKGFDTPAPPTASDSSLPNPFADRPSTARQHAQAKNQLDAAIHDLDKDSNCPEGTEPHVWQRLCQYRREKIENDLLIKQKALVVAEMENFLKKRTDEDEQLKNEIEGIYDQLNKLQDDRQRFILNLELQLMLKQGQVEVENTQFIPDYKDSALIHRSVVEELNTTIKQLGESKINSMIESKDFRKGIIQLEWEQKRMIMQMEDLQNKMKDIQFMKVTREIQLYLSNEDYEGKKAEEIGKLEQTILTQLRHHDKNVRAKKKMLKELDKTIKGRTDENKSMDTDLTELNVQVNERRLINEVNADRRSDSGGSEKRYQEIVQRRKLVDLAKAQAQEVAVLRAEVERLRMRTFPALVQVEH</sequence>
<feature type="coiled-coil region" evidence="10">
    <location>
        <begin position="882"/>
        <end position="941"/>
    </location>
</feature>
<reference evidence="12" key="1">
    <citation type="submission" date="2019-08" db="EMBL/GenBank/DDBJ databases">
        <title>The improved chromosome-level genome for the pearl oyster Pinctada fucata martensii using PacBio sequencing and Hi-C.</title>
        <authorList>
            <person name="Zheng Z."/>
        </authorList>
    </citation>
    <scope>NUCLEOTIDE SEQUENCE</scope>
    <source>
        <strain evidence="12">ZZ-2019</strain>
        <tissue evidence="12">Adductor muscle</tissue>
    </source>
</reference>
<dbReference type="Gene3D" id="2.130.10.10">
    <property type="entry name" value="YVTN repeat-like/Quinoprotein amine dehydrogenase"/>
    <property type="match status" value="4"/>
</dbReference>
<evidence type="ECO:0000256" key="8">
    <source>
        <dbReference type="ARBA" id="ARBA00023605"/>
    </source>
</evidence>
<keyword evidence="2" id="KW-0963">Cytoplasm</keyword>
<evidence type="ECO:0000256" key="6">
    <source>
        <dbReference type="ARBA" id="ARBA00023212"/>
    </source>
</evidence>
<feature type="coiled-coil region" evidence="10">
    <location>
        <begin position="1224"/>
        <end position="1269"/>
    </location>
</feature>
<evidence type="ECO:0000256" key="2">
    <source>
        <dbReference type="ARBA" id="ARBA00022490"/>
    </source>
</evidence>
<keyword evidence="6" id="KW-0206">Cytoskeleton</keyword>
<evidence type="ECO:0000256" key="11">
    <source>
        <dbReference type="SAM" id="MobiDB-lite"/>
    </source>
</evidence>
<dbReference type="EMBL" id="VSWD01000008">
    <property type="protein sequence ID" value="KAK3096042.1"/>
    <property type="molecule type" value="Genomic_DNA"/>
</dbReference>
<feature type="compositionally biased region" description="Acidic residues" evidence="11">
    <location>
        <begin position="1027"/>
        <end position="1037"/>
    </location>
</feature>
<feature type="coiled-coil region" evidence="10">
    <location>
        <begin position="1156"/>
        <end position="1183"/>
    </location>
</feature>
<feature type="region of interest" description="Disordered" evidence="11">
    <location>
        <begin position="1388"/>
        <end position="1424"/>
    </location>
</feature>
<feature type="compositionally biased region" description="Polar residues" evidence="11">
    <location>
        <begin position="1415"/>
        <end position="1424"/>
    </location>
</feature>
<dbReference type="GO" id="GO:0003341">
    <property type="term" value="P:cilium movement"/>
    <property type="evidence" value="ECO:0007669"/>
    <property type="project" value="UniProtKB-ARBA"/>
</dbReference>
<accession>A0AA88Y5V0</accession>
<feature type="region of interest" description="Disordered" evidence="11">
    <location>
        <begin position="302"/>
        <end position="325"/>
    </location>
</feature>
<comment type="similarity">
    <text evidence="8">Belongs to the CFAP43 family.</text>
</comment>
<comment type="caution">
    <text evidence="12">The sequence shown here is derived from an EMBL/GenBank/DDBJ whole genome shotgun (WGS) entry which is preliminary data.</text>
</comment>
<feature type="region of interest" description="Disordered" evidence="11">
    <location>
        <begin position="1016"/>
        <end position="1053"/>
    </location>
</feature>
<proteinExistence type="inferred from homology"/>
<dbReference type="InterPro" id="IPR001680">
    <property type="entry name" value="WD40_rpt"/>
</dbReference>
<dbReference type="Proteomes" id="UP001186944">
    <property type="component" value="Unassembled WGS sequence"/>
</dbReference>
<keyword evidence="5 10" id="KW-0175">Coiled coil</keyword>